<dbReference type="AlphaFoldDB" id="A0A8J5JX34"/>
<dbReference type="PANTHER" id="PTHR11161:SF0">
    <property type="entry name" value="O-ACYLTRANSFERASE LIKE PROTEIN"/>
    <property type="match status" value="1"/>
</dbReference>
<dbReference type="Proteomes" id="UP000747542">
    <property type="component" value="Unassembled WGS sequence"/>
</dbReference>
<dbReference type="InterPro" id="IPR052728">
    <property type="entry name" value="O2_lipid_transport_reg"/>
</dbReference>
<dbReference type="GO" id="GO:0016747">
    <property type="term" value="F:acyltransferase activity, transferring groups other than amino-acyl groups"/>
    <property type="evidence" value="ECO:0007669"/>
    <property type="project" value="InterPro"/>
</dbReference>
<evidence type="ECO:0000256" key="3">
    <source>
        <dbReference type="SAM" id="SignalP"/>
    </source>
</evidence>
<reference evidence="6" key="1">
    <citation type="journal article" date="2021" name="Sci. Adv.">
        <title>The American lobster genome reveals insights on longevity, neural, and immune adaptations.</title>
        <authorList>
            <person name="Polinski J.M."/>
            <person name="Zimin A.V."/>
            <person name="Clark K.F."/>
            <person name="Kohn A.B."/>
            <person name="Sadowski N."/>
            <person name="Timp W."/>
            <person name="Ptitsyn A."/>
            <person name="Khanna P."/>
            <person name="Romanova D.Y."/>
            <person name="Williams P."/>
            <person name="Greenwood S.J."/>
            <person name="Moroz L.L."/>
            <person name="Walt D.R."/>
            <person name="Bodnar A.G."/>
        </authorList>
    </citation>
    <scope>NUCLEOTIDE SEQUENCE</scope>
    <source>
        <strain evidence="6">GMGI-L3</strain>
    </source>
</reference>
<feature type="signal peptide" evidence="3">
    <location>
        <begin position="1"/>
        <end position="20"/>
    </location>
</feature>
<feature type="domain" description="Acyltransferase 3" evidence="4">
    <location>
        <begin position="305"/>
        <end position="680"/>
    </location>
</feature>
<dbReference type="Pfam" id="PF20146">
    <property type="entry name" value="NRF"/>
    <property type="match status" value="1"/>
</dbReference>
<keyword evidence="3" id="KW-0732">Signal</keyword>
<feature type="domain" description="Nose resistant-to-fluoxetine protein N-terminal" evidence="5">
    <location>
        <begin position="145"/>
        <end position="280"/>
    </location>
</feature>
<dbReference type="InterPro" id="IPR006621">
    <property type="entry name" value="Nose-resist-to-fluoxetine_N"/>
</dbReference>
<feature type="region of interest" description="Disordered" evidence="1">
    <location>
        <begin position="41"/>
        <end position="63"/>
    </location>
</feature>
<feature type="transmembrane region" description="Helical" evidence="2">
    <location>
        <begin position="349"/>
        <end position="368"/>
    </location>
</feature>
<comment type="caution">
    <text evidence="6">The sequence shown here is derived from an EMBL/GenBank/DDBJ whole genome shotgun (WGS) entry which is preliminary data.</text>
</comment>
<organism evidence="6 7">
    <name type="scientific">Homarus americanus</name>
    <name type="common">American lobster</name>
    <dbReference type="NCBI Taxonomy" id="6706"/>
    <lineage>
        <taxon>Eukaryota</taxon>
        <taxon>Metazoa</taxon>
        <taxon>Ecdysozoa</taxon>
        <taxon>Arthropoda</taxon>
        <taxon>Crustacea</taxon>
        <taxon>Multicrustacea</taxon>
        <taxon>Malacostraca</taxon>
        <taxon>Eumalacostraca</taxon>
        <taxon>Eucarida</taxon>
        <taxon>Decapoda</taxon>
        <taxon>Pleocyemata</taxon>
        <taxon>Astacidea</taxon>
        <taxon>Nephropoidea</taxon>
        <taxon>Nephropidae</taxon>
        <taxon>Homarus</taxon>
    </lineage>
</organism>
<feature type="transmembrane region" description="Helical" evidence="2">
    <location>
        <begin position="545"/>
        <end position="566"/>
    </location>
</feature>
<evidence type="ECO:0000256" key="1">
    <source>
        <dbReference type="SAM" id="MobiDB-lite"/>
    </source>
</evidence>
<feature type="transmembrane region" description="Helical" evidence="2">
    <location>
        <begin position="586"/>
        <end position="612"/>
    </location>
</feature>
<accession>A0A8J5JX34</accession>
<feature type="transmembrane region" description="Helical" evidence="2">
    <location>
        <begin position="460"/>
        <end position="481"/>
    </location>
</feature>
<evidence type="ECO:0000259" key="5">
    <source>
        <dbReference type="Pfam" id="PF20146"/>
    </source>
</evidence>
<dbReference type="PANTHER" id="PTHR11161">
    <property type="entry name" value="O-ACYLTRANSFERASE"/>
    <property type="match status" value="1"/>
</dbReference>
<keyword evidence="2" id="KW-0812">Transmembrane</keyword>
<dbReference type="EMBL" id="JAHLQT010026066">
    <property type="protein sequence ID" value="KAG7163901.1"/>
    <property type="molecule type" value="Genomic_DNA"/>
</dbReference>
<proteinExistence type="predicted"/>
<feature type="transmembrane region" description="Helical" evidence="2">
    <location>
        <begin position="662"/>
        <end position="682"/>
    </location>
</feature>
<feature type="region of interest" description="Disordered" evidence="1">
    <location>
        <begin position="196"/>
        <end position="246"/>
    </location>
</feature>
<feature type="transmembrane region" description="Helical" evidence="2">
    <location>
        <begin position="633"/>
        <end position="650"/>
    </location>
</feature>
<name>A0A8J5JX34_HOMAM</name>
<sequence length="736" mass="81969">MSTLKITLILLLYFIFLIQCHDLNSAVPGDLYAQVKSNWGAGKSPETRGEEGSSQVSAGDDPMARQENLEEISRLKRVLMEDLEAERRVSGFTAHLPGSRRSTLTKTRWSFIDLAPFYLPDPAKVNPECRRDILALYTAIIHLDQLIKNGTLWPLKLVDSWGKSADGVLVGNLKIIGFLNECVNIEVQPESLSLDPDLQDLDSTLEGRPQHHPLNTFDGPQRGENASSDVTYTSSRQQRYQETEPAMPSISTRLPLSLAALFYYSTCIPSTCTSTELKHIQFLSQSASCLEANSRDQPMSVRFTCRFLSITWVVMGHQYLYSAQAAQNPLDIVQMSKAVGFQIIGNGDLSVDTFFFMSGLLVSLGVLRQYSTTGRFNAPLYYIHRVIRLLPPIAVTVALMATLSGLVVGGPLSRQYTTYYLKGCRHSWWMDLTFSSNFIFPHLAEMGKTDEGSTCLPHCWFVAVDMQLYLVTPLVLLPLLFRPKHGKCQGCQVSASGVSVEASLEYNYKVYLTPWCRAGPYMVGILTGYLLHRGRETPSLTRLQWWQVAAGWAAAVAVALAVLLGIERYNFVGTTTTVPQMSLTEAVLYGGAHRAAWAAAVSWMVVACHWGYGGPVDWLLSHPSWQPLSRLTYCIYLTSLPIQFMFLYSIPQPTYYSHITKIMETCGVMLGVSLVAVVITLLSESPILRLEKLLLQPSRPTNKRENTSGPKAEDKVDLQDVMVDAEGVKQDVEDVK</sequence>
<feature type="compositionally biased region" description="Polar residues" evidence="1">
    <location>
        <begin position="224"/>
        <end position="240"/>
    </location>
</feature>
<protein>
    <submittedName>
        <fullName evidence="6">Nose resistant to fluoxetine protein 6-like 7</fullName>
    </submittedName>
</protein>
<feature type="transmembrane region" description="Helical" evidence="2">
    <location>
        <begin position="389"/>
        <end position="412"/>
    </location>
</feature>
<dbReference type="Pfam" id="PF01757">
    <property type="entry name" value="Acyl_transf_3"/>
    <property type="match status" value="1"/>
</dbReference>
<keyword evidence="7" id="KW-1185">Reference proteome</keyword>
<evidence type="ECO:0000259" key="4">
    <source>
        <dbReference type="Pfam" id="PF01757"/>
    </source>
</evidence>
<evidence type="ECO:0000313" key="7">
    <source>
        <dbReference type="Proteomes" id="UP000747542"/>
    </source>
</evidence>
<keyword evidence="2" id="KW-0472">Membrane</keyword>
<evidence type="ECO:0000256" key="2">
    <source>
        <dbReference type="SAM" id="Phobius"/>
    </source>
</evidence>
<feature type="chain" id="PRO_5035316511" evidence="3">
    <location>
        <begin position="21"/>
        <end position="736"/>
    </location>
</feature>
<gene>
    <name evidence="6" type="primary">nrf-6-L7</name>
    <name evidence="6" type="ORF">Hamer_G020816</name>
</gene>
<evidence type="ECO:0000313" key="6">
    <source>
        <dbReference type="EMBL" id="KAG7163901.1"/>
    </source>
</evidence>
<keyword evidence="2" id="KW-1133">Transmembrane helix</keyword>
<dbReference type="InterPro" id="IPR002656">
    <property type="entry name" value="Acyl_transf_3_dom"/>
</dbReference>